<dbReference type="InterPro" id="IPR007844">
    <property type="entry name" value="AsmA"/>
</dbReference>
<comment type="caution">
    <text evidence="2">The sequence shown here is derived from an EMBL/GenBank/DDBJ whole genome shotgun (WGS) entry which is preliminary data.</text>
</comment>
<keyword evidence="3" id="KW-1185">Reference proteome</keyword>
<dbReference type="InterPro" id="IPR052894">
    <property type="entry name" value="AsmA-related"/>
</dbReference>
<protein>
    <submittedName>
        <fullName evidence="2">AsmA-like C-terminal region-containing protein</fullName>
    </submittedName>
</protein>
<organism evidence="2 3">
    <name type="scientific">Psychroserpens luteus</name>
    <dbReference type="NCBI Taxonomy" id="1434066"/>
    <lineage>
        <taxon>Bacteria</taxon>
        <taxon>Pseudomonadati</taxon>
        <taxon>Bacteroidota</taxon>
        <taxon>Flavobacteriia</taxon>
        <taxon>Flavobacteriales</taxon>
        <taxon>Flavobacteriaceae</taxon>
        <taxon>Psychroserpens</taxon>
    </lineage>
</organism>
<dbReference type="RefSeq" id="WP_194509440.1">
    <property type="nucleotide sequence ID" value="NZ_JADILU010000008.1"/>
</dbReference>
<dbReference type="Proteomes" id="UP001597548">
    <property type="component" value="Unassembled WGS sequence"/>
</dbReference>
<dbReference type="Pfam" id="PF05170">
    <property type="entry name" value="AsmA"/>
    <property type="match status" value="1"/>
</dbReference>
<feature type="domain" description="AsmA" evidence="1">
    <location>
        <begin position="1"/>
        <end position="653"/>
    </location>
</feature>
<accession>A0ABW5ZRP3</accession>
<evidence type="ECO:0000259" key="1">
    <source>
        <dbReference type="Pfam" id="PF05170"/>
    </source>
</evidence>
<dbReference type="PANTHER" id="PTHR30441">
    <property type="entry name" value="DUF748 DOMAIN-CONTAINING PROTEIN"/>
    <property type="match status" value="1"/>
</dbReference>
<evidence type="ECO:0000313" key="3">
    <source>
        <dbReference type="Proteomes" id="UP001597548"/>
    </source>
</evidence>
<evidence type="ECO:0000313" key="2">
    <source>
        <dbReference type="EMBL" id="MFD2915673.1"/>
    </source>
</evidence>
<gene>
    <name evidence="2" type="ORF">ACFS29_08495</name>
</gene>
<dbReference type="EMBL" id="JBHUOS010000007">
    <property type="protein sequence ID" value="MFD2915673.1"/>
    <property type="molecule type" value="Genomic_DNA"/>
</dbReference>
<dbReference type="PANTHER" id="PTHR30441:SF8">
    <property type="entry name" value="DUF748 DOMAIN-CONTAINING PROTEIN"/>
    <property type="match status" value="1"/>
</dbReference>
<reference evidence="3" key="1">
    <citation type="journal article" date="2019" name="Int. J. Syst. Evol. Microbiol.">
        <title>The Global Catalogue of Microorganisms (GCM) 10K type strain sequencing project: providing services to taxonomists for standard genome sequencing and annotation.</title>
        <authorList>
            <consortium name="The Broad Institute Genomics Platform"/>
            <consortium name="The Broad Institute Genome Sequencing Center for Infectious Disease"/>
            <person name="Wu L."/>
            <person name="Ma J."/>
        </authorList>
    </citation>
    <scope>NUCLEOTIDE SEQUENCE [LARGE SCALE GENOMIC DNA]</scope>
    <source>
        <strain evidence="3">KCTC 32514</strain>
    </source>
</reference>
<name>A0ABW5ZRP3_9FLAO</name>
<sequence>MKKALKIIGITLLIILALLVAIPFAFQGQIKDMVKTFINQNLNAKVEFSDVSLSFIRSFPQAHVSVEDLVITNFKPFEGETFVTAKNISFDMSIKELFKNASEDPIVVNSISIDEALLTLKTDALGNNNYDITKENENENAQATTDSSSGFAFDIKDYSINKSALTYIDEKSKTQMYITELNHSGNGTFSEEKSQLDTKTEANVSMSMDSVQYLNQNKIKLDALIGMNLKEQKYTFMKNEGMINQLPLVFDGYVQIIEGGQDIDITFENPGSTFKDFLAVIPETYSKNVENVETTGDFKVKGIVKGKITEETIPTLDINISSTNASFKYPDLPKRVSNINIDTSIKNTTGNVDDTFVEIKTLNFKIDEDVFKSNAVIKNLTKNMLVNANIDGTLNLANITKAYPIDFDKELSGILKAKLNTSFDMNAIETNAYARIKNSGSVNISDFIFSSEDIVNPIQINKADMTFNPESVSLNSFDAKTGTSDFKATGTIKNILGFLLSDKKLQGNFNLNSNNLVVSDFMVEDKDASETSNKTTSAAQSMKIPDFLDCTINAKANTVIYDNLTLKNVDGTLLIKDQEADLKNLTSNLFNGVLALTGKISTKTDTPVFDLNIGADGFDIAQSFQSLELLQNLAPIAKILQGKLNTVIKLQGTLGSDFTPNLNTVSGDAFAELLTTSIKENESSVLTKLDGALNFIDFSKLDLKDIKAKLDFSNGQVNVKPFDLKYKDINIVVSGSHGFDKTLKYNAVFDVPAKYLGSDVNQLLGKISDPEVNKITIPVTANITGSYTNPKVQTDLTSGVSNLTKQLIEIEKQKLLNKGKDKVTDLLGGLLGGSNNGTTKDSATIKTDSTKTTTTNTVTEGVKNILGDLLNNKKKKQDSTKKQ</sequence>
<proteinExistence type="predicted"/>